<dbReference type="InterPro" id="IPR027843">
    <property type="entry name" value="DUF4440"/>
</dbReference>
<sequence length="125" mass="14155">MTDMREQLIEMEELRARSIANGDIETLSAMTSEDYIHVDAHGNLRTKSDFLNTLSKGPAKYISYISSDNIISIHHGTAIVTGCFENTNVTPDGVKHSRTGRHVRVYIQRNNQWINTLHQGTEIQK</sequence>
<feature type="domain" description="DUF4440" evidence="1">
    <location>
        <begin position="9"/>
        <end position="113"/>
    </location>
</feature>
<dbReference type="Proteomes" id="UP001595444">
    <property type="component" value="Unassembled WGS sequence"/>
</dbReference>
<evidence type="ECO:0000259" key="1">
    <source>
        <dbReference type="Pfam" id="PF14534"/>
    </source>
</evidence>
<organism evidence="2 3">
    <name type="scientific">Kordiimonas pumila</name>
    <dbReference type="NCBI Taxonomy" id="2161677"/>
    <lineage>
        <taxon>Bacteria</taxon>
        <taxon>Pseudomonadati</taxon>
        <taxon>Pseudomonadota</taxon>
        <taxon>Alphaproteobacteria</taxon>
        <taxon>Kordiimonadales</taxon>
        <taxon>Kordiimonadaceae</taxon>
        <taxon>Kordiimonas</taxon>
    </lineage>
</organism>
<evidence type="ECO:0000313" key="2">
    <source>
        <dbReference type="EMBL" id="MFC3052835.1"/>
    </source>
</evidence>
<accession>A0ABV7D7E8</accession>
<dbReference type="InterPro" id="IPR032710">
    <property type="entry name" value="NTF2-like_dom_sf"/>
</dbReference>
<dbReference type="Gene3D" id="3.10.450.50">
    <property type="match status" value="1"/>
</dbReference>
<name>A0ABV7D7E8_9PROT</name>
<dbReference type="EMBL" id="JBHRSL010000010">
    <property type="protein sequence ID" value="MFC3052835.1"/>
    <property type="molecule type" value="Genomic_DNA"/>
</dbReference>
<keyword evidence="3" id="KW-1185">Reference proteome</keyword>
<dbReference type="Pfam" id="PF14534">
    <property type="entry name" value="DUF4440"/>
    <property type="match status" value="1"/>
</dbReference>
<reference evidence="3" key="1">
    <citation type="journal article" date="2019" name="Int. J. Syst. Evol. Microbiol.">
        <title>The Global Catalogue of Microorganisms (GCM) 10K type strain sequencing project: providing services to taxonomists for standard genome sequencing and annotation.</title>
        <authorList>
            <consortium name="The Broad Institute Genomics Platform"/>
            <consortium name="The Broad Institute Genome Sequencing Center for Infectious Disease"/>
            <person name="Wu L."/>
            <person name="Ma J."/>
        </authorList>
    </citation>
    <scope>NUCLEOTIDE SEQUENCE [LARGE SCALE GENOMIC DNA]</scope>
    <source>
        <strain evidence="3">KCTC 62164</strain>
    </source>
</reference>
<proteinExistence type="predicted"/>
<dbReference type="RefSeq" id="WP_194213524.1">
    <property type="nucleotide sequence ID" value="NZ_CP061205.1"/>
</dbReference>
<evidence type="ECO:0000313" key="3">
    <source>
        <dbReference type="Proteomes" id="UP001595444"/>
    </source>
</evidence>
<protein>
    <submittedName>
        <fullName evidence="2">Nuclear transport factor 2 family protein</fullName>
    </submittedName>
</protein>
<comment type="caution">
    <text evidence="2">The sequence shown here is derived from an EMBL/GenBank/DDBJ whole genome shotgun (WGS) entry which is preliminary data.</text>
</comment>
<gene>
    <name evidence="2" type="ORF">ACFOKA_13050</name>
</gene>
<dbReference type="SUPFAM" id="SSF54427">
    <property type="entry name" value="NTF2-like"/>
    <property type="match status" value="1"/>
</dbReference>